<name>A0ABT4KNB7_9HYPH</name>
<evidence type="ECO:0000313" key="1">
    <source>
        <dbReference type="EMBL" id="MCZ4093456.1"/>
    </source>
</evidence>
<reference evidence="1" key="1">
    <citation type="submission" date="2022-10" db="EMBL/GenBank/DDBJ databases">
        <title>Whole genome sequencing of three plant growth promoting bacteria isolated from Vachellia tortilis subsp. raddiana in Morocco.</title>
        <authorList>
            <person name="Hnini M."/>
            <person name="Zouagui R."/>
            <person name="Zouagui H."/>
            <person name="Chemao Elfihri M.-W."/>
            <person name="Ibrahimi A."/>
            <person name="Sbabou L."/>
            <person name="Aurag J."/>
        </authorList>
    </citation>
    <scope>NUCLEOTIDE SEQUENCE</scope>
    <source>
        <strain evidence="1">LMR678</strain>
    </source>
</reference>
<dbReference type="Proteomes" id="UP001079430">
    <property type="component" value="Unassembled WGS sequence"/>
</dbReference>
<dbReference type="RefSeq" id="WP_269285229.1">
    <property type="nucleotide sequence ID" value="NZ_JAPVOI010000005.1"/>
</dbReference>
<gene>
    <name evidence="1" type="ORF">O3W52_26840</name>
</gene>
<evidence type="ECO:0000313" key="2">
    <source>
        <dbReference type="Proteomes" id="UP001079430"/>
    </source>
</evidence>
<comment type="caution">
    <text evidence="1">The sequence shown here is derived from an EMBL/GenBank/DDBJ whole genome shotgun (WGS) entry which is preliminary data.</text>
</comment>
<dbReference type="EMBL" id="JAPVOI010000005">
    <property type="protein sequence ID" value="MCZ4093456.1"/>
    <property type="molecule type" value="Genomic_DNA"/>
</dbReference>
<protein>
    <submittedName>
        <fullName evidence="1">Uncharacterized protein</fullName>
    </submittedName>
</protein>
<proteinExistence type="predicted"/>
<sequence length="136" mass="14597">MFDGKWTYRSFHNRAVLVAGDPQQALRLIFAEAVFTFEVTDTTLKGALDWQGGGLNLQGTIQPANAGGPISVAIIGTGRPNTDTEGWEYDYRASLAYQWPNGVDQVPALVGTVIRAKPHDGAAEGYVASFIAVKQG</sequence>
<keyword evidence="2" id="KW-1185">Reference proteome</keyword>
<accession>A0ABT4KNB7</accession>
<organism evidence="1 2">
    <name type="scientific">Sinorhizobium psoraleae</name>
    <dbReference type="NCBI Taxonomy" id="520838"/>
    <lineage>
        <taxon>Bacteria</taxon>
        <taxon>Pseudomonadati</taxon>
        <taxon>Pseudomonadota</taxon>
        <taxon>Alphaproteobacteria</taxon>
        <taxon>Hyphomicrobiales</taxon>
        <taxon>Rhizobiaceae</taxon>
        <taxon>Sinorhizobium/Ensifer group</taxon>
        <taxon>Sinorhizobium</taxon>
    </lineage>
</organism>